<dbReference type="Proteomes" id="UP000245921">
    <property type="component" value="Unassembled WGS sequence"/>
</dbReference>
<gene>
    <name evidence="4" type="ORF">C7380_11448</name>
</gene>
<organism evidence="4 5">
    <name type="scientific">Oceanotoga teriensis</name>
    <dbReference type="NCBI Taxonomy" id="515440"/>
    <lineage>
        <taxon>Bacteria</taxon>
        <taxon>Thermotogati</taxon>
        <taxon>Thermotogota</taxon>
        <taxon>Thermotogae</taxon>
        <taxon>Petrotogales</taxon>
        <taxon>Petrotogaceae</taxon>
        <taxon>Oceanotoga</taxon>
    </lineage>
</organism>
<proteinExistence type="inferred from homology"/>
<accession>A0AA45HI69</accession>
<dbReference type="GO" id="GO:0055052">
    <property type="term" value="C:ATP-binding cassette (ABC) transporter complex, substrate-binding subunit-containing"/>
    <property type="evidence" value="ECO:0007669"/>
    <property type="project" value="TreeGrafter"/>
</dbReference>
<comment type="caution">
    <text evidence="4">The sequence shown here is derived from an EMBL/GenBank/DDBJ whole genome shotgun (WGS) entry which is preliminary data.</text>
</comment>
<sequence length="395" mass="45262">MKKVFIILFVLSLTILSFSKTLTIWAMGEEAKKLNIIADDFIKENPNIEVKIQAIPWGSAHDKLITGIAGNTNPDLAQMGTTWMAEFGSMGVFENLEKDLKNSATVSKDIFFEGPFETTIVDNKIYGLPWYVDTRVLFYRTDLLKSVGYENGPENWEELYDAAKKLSEKGKYGLTMQTMEYQEIMPFIWQNNADILDEKGNITVTTPEFIEAIDFYSKFFKEKIAPLSLSGTLFQEFANGTVPMYFSGPWMINMTKEQTPEIKDKFNVKVVPSKKHGTSFVGGSNLVMFKNSKNKDIAWKFMEFVSRPEVQLKWYKEVGSLPSVKETWEDNYLKNNSMMSTFGKQLEKSKAPVNRPEWAQIEDALERRVQEACYGTKTPEEAAKDLKKDLEKILR</sequence>
<keyword evidence="5" id="KW-1185">Reference proteome</keyword>
<dbReference type="InterPro" id="IPR006059">
    <property type="entry name" value="SBP"/>
</dbReference>
<dbReference type="GO" id="GO:1901982">
    <property type="term" value="F:maltose binding"/>
    <property type="evidence" value="ECO:0007669"/>
    <property type="project" value="TreeGrafter"/>
</dbReference>
<dbReference type="SUPFAM" id="SSF53850">
    <property type="entry name" value="Periplasmic binding protein-like II"/>
    <property type="match status" value="1"/>
</dbReference>
<dbReference type="AlphaFoldDB" id="A0AA45HI69"/>
<dbReference type="PANTHER" id="PTHR30061">
    <property type="entry name" value="MALTOSE-BINDING PERIPLASMIC PROTEIN"/>
    <property type="match status" value="1"/>
</dbReference>
<dbReference type="Pfam" id="PF01547">
    <property type="entry name" value="SBP_bac_1"/>
    <property type="match status" value="1"/>
</dbReference>
<evidence type="ECO:0000313" key="4">
    <source>
        <dbReference type="EMBL" id="PWJ89645.1"/>
    </source>
</evidence>
<evidence type="ECO:0000256" key="1">
    <source>
        <dbReference type="ARBA" id="ARBA00008520"/>
    </source>
</evidence>
<name>A0AA45HI69_9BACT</name>
<keyword evidence="2" id="KW-0813">Transport</keyword>
<dbReference type="RefSeq" id="WP_109605411.1">
    <property type="nucleotide sequence ID" value="NZ_JAMHJO010000013.1"/>
</dbReference>
<comment type="similarity">
    <text evidence="1">Belongs to the bacterial solute-binding protein 1 family.</text>
</comment>
<dbReference type="GO" id="GO:0015768">
    <property type="term" value="P:maltose transport"/>
    <property type="evidence" value="ECO:0007669"/>
    <property type="project" value="TreeGrafter"/>
</dbReference>
<reference evidence="4 5" key="1">
    <citation type="submission" date="2018-05" db="EMBL/GenBank/DDBJ databases">
        <title>Genomic Encyclopedia of Type Strains, Phase IV (KMG-IV): sequencing the most valuable type-strain genomes for metagenomic binning, comparative biology and taxonomic classification.</title>
        <authorList>
            <person name="Goeker M."/>
        </authorList>
    </citation>
    <scope>NUCLEOTIDE SEQUENCE [LARGE SCALE GENOMIC DNA]</scope>
    <source>
        <strain evidence="4 5">DSM 24906</strain>
    </source>
</reference>
<dbReference type="Gene3D" id="3.40.190.10">
    <property type="entry name" value="Periplasmic binding protein-like II"/>
    <property type="match status" value="2"/>
</dbReference>
<dbReference type="PANTHER" id="PTHR30061:SF50">
    <property type="entry name" value="MALTOSE_MALTODEXTRIN-BINDING PERIPLASMIC PROTEIN"/>
    <property type="match status" value="1"/>
</dbReference>
<evidence type="ECO:0000256" key="3">
    <source>
        <dbReference type="ARBA" id="ARBA00022729"/>
    </source>
</evidence>
<dbReference type="GO" id="GO:0042956">
    <property type="term" value="P:maltodextrin transmembrane transport"/>
    <property type="evidence" value="ECO:0007669"/>
    <property type="project" value="TreeGrafter"/>
</dbReference>
<keyword evidence="3" id="KW-0732">Signal</keyword>
<evidence type="ECO:0000313" key="5">
    <source>
        <dbReference type="Proteomes" id="UP000245921"/>
    </source>
</evidence>
<evidence type="ECO:0000256" key="2">
    <source>
        <dbReference type="ARBA" id="ARBA00022448"/>
    </source>
</evidence>
<dbReference type="CDD" id="cd14747">
    <property type="entry name" value="PBP2_MalE"/>
    <property type="match status" value="1"/>
</dbReference>
<protein>
    <submittedName>
        <fullName evidence="4">Carbohydrate ABC transporter substrate-binding protein (CUT1 family)</fullName>
    </submittedName>
</protein>
<dbReference type="EMBL" id="QGGI01000014">
    <property type="protein sequence ID" value="PWJ89645.1"/>
    <property type="molecule type" value="Genomic_DNA"/>
</dbReference>